<dbReference type="PANTHER" id="PTHR32305">
    <property type="match status" value="1"/>
</dbReference>
<dbReference type="SUPFAM" id="SSF51294">
    <property type="entry name" value="Hedgehog/intein (Hint) domain"/>
    <property type="match status" value="1"/>
</dbReference>
<dbReference type="PROSITE" id="PS50817">
    <property type="entry name" value="INTEIN_N_TER"/>
    <property type="match status" value="1"/>
</dbReference>
<reference evidence="9" key="1">
    <citation type="submission" date="2016-10" db="EMBL/GenBank/DDBJ databases">
        <authorList>
            <person name="Varghese N."/>
            <person name="Submissions S."/>
        </authorList>
    </citation>
    <scope>NUCLEOTIDE SEQUENCE [LARGE SCALE GENOMIC DNA]</scope>
    <source>
        <strain evidence="9">CGMCC 4.3516</strain>
    </source>
</reference>
<evidence type="ECO:0000313" key="8">
    <source>
        <dbReference type="EMBL" id="SDD15847.1"/>
    </source>
</evidence>
<dbReference type="InterPro" id="IPR056823">
    <property type="entry name" value="TEN-like_YD-shell"/>
</dbReference>
<feature type="domain" description="Hint" evidence="7">
    <location>
        <begin position="1963"/>
        <end position="2077"/>
    </location>
</feature>
<keyword evidence="9" id="KW-1185">Reference proteome</keyword>
<dbReference type="Gene3D" id="2.180.10.10">
    <property type="entry name" value="RHS repeat-associated core"/>
    <property type="match status" value="2"/>
</dbReference>
<feature type="compositionally biased region" description="Polar residues" evidence="5">
    <location>
        <begin position="1950"/>
        <end position="1961"/>
    </location>
</feature>
<evidence type="ECO:0000256" key="1">
    <source>
        <dbReference type="ARBA" id="ARBA00004613"/>
    </source>
</evidence>
<comment type="subcellular location">
    <subcellularLocation>
        <location evidence="1">Secreted</location>
    </subcellularLocation>
</comment>
<sequence>MTRLRSSLASDGTWLRDRRLEPRAVSRFAIAMTGIAALGAGLLAVAPLMPEYGSPTAEIEAEAPVAAEEWEPGDTEWADPSEDQQWTPGEDAENVAAALIVEATGGAEAVPVKDETVAALGISGFAVEVAAAGPGARIDVDYGDAEAAFSPGWDERASVLRLPACALITPEADGCLDAEHIAADIDTQADTVGIDFEQTSLAAAAAAEPMVLAVASTAADTSTGDFSATKLESIGSWEAGSNTGAFTYSVPISVPPAEGPIPEITLAYNSALHDGRTSGKNNQASWVGDGWTYEPGYIERTYTACYDDTGSGANNGENDFTADQCWDAESDHITVSLNGVNATLLKDDDSGTWYVDSGQAWKVEPLGATATGSSATSEYWKIITEDGSAYTFGSTTGSRLTVPVFGNHTGEPCHASEFKDSGCAQTYRWLIDKAVDTTGNMARYTYTTKTGAYGAAGDEDNRTAYGREAYLSTIEYGLREGDASVAATGKVVFTVTDRCQGDCYNAENEPIETAWPETPWDLHCAEAPCTTQFSPVFFDTKRLTSITTQVRNGSTWRDVDRWSLDYEFKTYGSENQVVLWLKSIQQTGKTGTDIALPKVEFGGYALANRVEAADRIQLWRWRMSSIKTETGAVISIGYSEPDCATLPSKTENTHRCFPVLSKPRGQAETVEDWFHKYVVTEVTQTDPIAQTPSVSTFYEYATTGSSTGVLWAWDDSAHTRKPERTYNQWRGFAQVTTRLGDPDAGPQTVTATRFYRGLDAQPLPDGAERDVILTSLDGIAVTDHEALSGEVFEEVTYNGTQIIQGAVTRYWTSMAASQDHDGGSYEAWRTGPSREDTRRWLTSDTWQRTRTDTTYDSIGRPTAVSVHGDTAKTGDEMCTRTWYTDAATANIYSLPSRDETVDHVCDATTSGPGDILTANRYYYDHHTGLDDDPTDGLLTRSAVLDSWPAGGTARYVDTTVNTYDAIGRVTETVDPAGRSTTTAYTPSGAGPVTQKTTSNDAGHATVTLLDPAWGVETKITDPNQRVTEIAYDALGRTTSVWEPGRTRASETASRTFAYNVSATAPSTVTTEELGPNGNYITTIELYDSLLRPLQTQTDTIENGRLLTLNRYDTHGRIEETRGPDYNNQAASTTLAVVERGASSNRVEITYDAAGRPTVQAQFRGQEELWRTTTAYGGSTEGYQITVTPPEGGAATATIEDAFERTAEFRTFHTGTPTGGYDTLVYDYDPLGKITEITDGVGNTWSWTYDLQGRTVASTHPDSGTTLVEYNDAGQITAIDDAREETGQQASGELTIELTYDDLGRLTERRDGTGTLLASWSYDTAEGGIGLLAASNRHLGDDVYTETVTYYDEGGRVGETEIAIPDAEGGLAGYYYVSQAYHDNGQLLARGYSPAGGIGTQDLFYYYDEVGNQTSLLSEIDGDAVAVVDDATYTPYGEIQTRRLNSSYNNKFAYQGYDYEETTRRLERFTFDHQTTDPTVADLHYTYDDAGNIQSVADLPADDANRWETQCFNYDGQQRITEAWAQEGDAACTATGDQATLGGPAMYHNTYTYDASGNRSTDSLLLTGNGGETRTYTYPTPGSAKSHAPTQVASEGGTMSYFTYDAAGNLLSRDVGGSLTTFEWNTEGHNTSTSNGDLQTRMVYDADGARVIRDDGDTATLYLPDTEIVWDKEAGTLDTTRYIQHAGAVIAACKGNSMDLWRWVGADPHGTATHSVNAVSHSGENVRYFDPFGLTRGERNGEWFGQQGYVGATEDPTGLLQMGARTYDPQFGRFIEVDPLLVANDKQQLTGYVYAANNPIGLSDSTGMFWGLDDIGEAAGDAWGSVKDAAGAAWDATSDFAVDVWNGEYNAEIGGILAGAAVIAGCAAIGVATLGIGGLLCAAGAGAIAGGVTSAWNGNDTDQVIHDSLVGALWGVAGWGVGWALSRLAAPATGSVADDLLPDGSAPSGPGRTSNTSSAGATSCNSFVPGTSVVMADGTYKPIEAVAEGEYVLAADPTTGKIEAAEVEETTVTQETDRDLISIVLGAPAEEPDGEEIEATAGHSFWAAAPESAPSADDAAKWIAARDLEVGSWLQSSDGTWTRIVSLEERSEETEARNLAVDGSHTYFVTDGVTDTLVHNCSLSELAKSWVNRTYRVAGDNYTLNWNVMKHFLQRHHPSYYAGGPKAIQSFLPGGTSVGQIKSIIGSVLAQNRGYISRLGGYGKFQLPPTTIGGNTFIVSIQRSSRYGFTISQFYMK</sequence>
<gene>
    <name evidence="8" type="ORF">SAMN05216270_10282</name>
</gene>
<dbReference type="SMART" id="SM00306">
    <property type="entry name" value="HintN"/>
    <property type="match status" value="1"/>
</dbReference>
<dbReference type="InterPro" id="IPR006141">
    <property type="entry name" value="Intein_N"/>
</dbReference>
<accession>A0A1G6SI72</accession>
<evidence type="ECO:0000256" key="3">
    <source>
        <dbReference type="ARBA" id="ARBA00022737"/>
    </source>
</evidence>
<dbReference type="Pfam" id="PF07591">
    <property type="entry name" value="PT-HINT"/>
    <property type="match status" value="1"/>
</dbReference>
<protein>
    <submittedName>
        <fullName evidence="8">Intein C-terminal splicing region/RHS repeat-associated core domain-containing protein</fullName>
    </submittedName>
</protein>
<dbReference type="Pfam" id="PF25023">
    <property type="entry name" value="TEN_YD-shell"/>
    <property type="match status" value="1"/>
</dbReference>
<dbReference type="InterPro" id="IPR036844">
    <property type="entry name" value="Hint_dom_sf"/>
</dbReference>
<evidence type="ECO:0000256" key="4">
    <source>
        <dbReference type="ARBA" id="ARBA00023026"/>
    </source>
</evidence>
<keyword evidence="6" id="KW-1133">Transmembrane helix</keyword>
<dbReference type="InterPro" id="IPR022385">
    <property type="entry name" value="Rhs_assc_core"/>
</dbReference>
<evidence type="ECO:0000256" key="5">
    <source>
        <dbReference type="SAM" id="MobiDB-lite"/>
    </source>
</evidence>
<keyword evidence="6" id="KW-0472">Membrane</keyword>
<proteinExistence type="predicted"/>
<keyword evidence="2" id="KW-0964">Secreted</keyword>
<feature type="region of interest" description="Disordered" evidence="5">
    <location>
        <begin position="1939"/>
        <end position="1961"/>
    </location>
</feature>
<feature type="region of interest" description="Disordered" evidence="5">
    <location>
        <begin position="977"/>
        <end position="999"/>
    </location>
</feature>
<dbReference type="NCBIfam" id="TIGR01643">
    <property type="entry name" value="YD_repeat_2x"/>
    <property type="match status" value="2"/>
</dbReference>
<keyword evidence="6" id="KW-0812">Transmembrane</keyword>
<feature type="transmembrane region" description="Helical" evidence="6">
    <location>
        <begin position="28"/>
        <end position="49"/>
    </location>
</feature>
<evidence type="ECO:0000259" key="7">
    <source>
        <dbReference type="SMART" id="SM00306"/>
    </source>
</evidence>
<dbReference type="GO" id="GO:0005737">
    <property type="term" value="C:cytoplasm"/>
    <property type="evidence" value="ECO:0007669"/>
    <property type="project" value="InterPro"/>
</dbReference>
<keyword evidence="4" id="KW-0843">Virulence</keyword>
<dbReference type="PANTHER" id="PTHR32305:SF17">
    <property type="entry name" value="TRNA NUCLEASE WAPA"/>
    <property type="match status" value="1"/>
</dbReference>
<dbReference type="EMBL" id="FNAD01000002">
    <property type="protein sequence ID" value="SDD15847.1"/>
    <property type="molecule type" value="Genomic_DNA"/>
</dbReference>
<dbReference type="CDD" id="cd00081">
    <property type="entry name" value="Hint"/>
    <property type="match status" value="1"/>
</dbReference>
<evidence type="ECO:0000256" key="2">
    <source>
        <dbReference type="ARBA" id="ARBA00022525"/>
    </source>
</evidence>
<evidence type="ECO:0000313" key="9">
    <source>
        <dbReference type="Proteomes" id="UP000198949"/>
    </source>
</evidence>
<name>A0A1G6SI72_9ACTN</name>
<dbReference type="InterPro" id="IPR003587">
    <property type="entry name" value="Hint_dom_N"/>
</dbReference>
<dbReference type="InterPro" id="IPR003284">
    <property type="entry name" value="Sal_SpvB"/>
</dbReference>
<dbReference type="Pfam" id="PF05593">
    <property type="entry name" value="RHS_repeat"/>
    <property type="match status" value="1"/>
</dbReference>
<dbReference type="Proteomes" id="UP000198949">
    <property type="component" value="Unassembled WGS sequence"/>
</dbReference>
<dbReference type="NCBIfam" id="TIGR03696">
    <property type="entry name" value="Rhs_assc_core"/>
    <property type="match status" value="1"/>
</dbReference>
<organism evidence="8 9">
    <name type="scientific">Glycomyces harbinensis</name>
    <dbReference type="NCBI Taxonomy" id="58114"/>
    <lineage>
        <taxon>Bacteria</taxon>
        <taxon>Bacillati</taxon>
        <taxon>Actinomycetota</taxon>
        <taxon>Actinomycetes</taxon>
        <taxon>Glycomycetales</taxon>
        <taxon>Glycomycetaceae</taxon>
        <taxon>Glycomyces</taxon>
    </lineage>
</organism>
<dbReference type="GO" id="GO:0005576">
    <property type="term" value="C:extracellular region"/>
    <property type="evidence" value="ECO:0007669"/>
    <property type="project" value="UniProtKB-SubCell"/>
</dbReference>
<dbReference type="Gene3D" id="2.170.16.10">
    <property type="entry name" value="Hedgehog/Intein (Hint) domain"/>
    <property type="match status" value="1"/>
</dbReference>
<keyword evidence="3" id="KW-0677">Repeat</keyword>
<dbReference type="InterPro" id="IPR031325">
    <property type="entry name" value="RHS_repeat"/>
</dbReference>
<dbReference type="InterPro" id="IPR006530">
    <property type="entry name" value="YD"/>
</dbReference>
<evidence type="ECO:0000256" key="6">
    <source>
        <dbReference type="SAM" id="Phobius"/>
    </source>
</evidence>
<dbReference type="GO" id="GO:0016539">
    <property type="term" value="P:intein-mediated protein splicing"/>
    <property type="evidence" value="ECO:0007669"/>
    <property type="project" value="InterPro"/>
</dbReference>
<dbReference type="STRING" id="58114.SAMN05216270_10282"/>
<dbReference type="Pfam" id="PF03534">
    <property type="entry name" value="SpvB"/>
    <property type="match status" value="1"/>
</dbReference>
<dbReference type="InterPro" id="IPR050708">
    <property type="entry name" value="T6SS_VgrG/RHS"/>
</dbReference>